<protein>
    <submittedName>
        <fullName evidence="1">Uncharacterized protein</fullName>
    </submittedName>
</protein>
<reference evidence="1 2" key="2">
    <citation type="journal article" date="2016" name="Front. Microbiol.">
        <title>When Genome-Based Approach Meets the 'Old but Good': Revealing Genes Involved in the Antibacterial Activity of Pseudomonas sp. P482 against Soft Rot Pathogens.</title>
        <authorList>
            <person name="Krzyzanowska D.M."/>
            <person name="Ossowicki A."/>
            <person name="Rajewska M."/>
            <person name="Maciag T."/>
            <person name="Jablonska M."/>
            <person name="Obuchowski M."/>
            <person name="Heeb S."/>
            <person name="Jafra S."/>
        </authorList>
    </citation>
    <scope>NUCLEOTIDE SEQUENCE [LARGE SCALE GENOMIC DNA]</scope>
    <source>
        <strain evidence="1 2">P482</strain>
    </source>
</reference>
<dbReference type="AlphaFoldDB" id="A0AAP0SJR5"/>
<proteinExistence type="predicted"/>
<evidence type="ECO:0000313" key="1">
    <source>
        <dbReference type="EMBL" id="KDO01108.1"/>
    </source>
</evidence>
<dbReference type="KEGG" id="pdw:BV82_0975"/>
<dbReference type="GeneID" id="98282350"/>
<keyword evidence="2" id="KW-1185">Reference proteome</keyword>
<reference evidence="1 2" key="1">
    <citation type="journal article" date="2014" name="Genome Announc.">
        <title>Genome Sequence of Pseudomonas sp. Strain P482, a Tomato Rhizosphere Isolate with Broad-Spectrum Antimicrobial Activity.</title>
        <authorList>
            <person name="Krzyzanowska D.M."/>
            <person name="Ossowicki A."/>
            <person name="Jafra S."/>
        </authorList>
    </citation>
    <scope>NUCLEOTIDE SEQUENCE [LARGE SCALE GENOMIC DNA]</scope>
    <source>
        <strain evidence="1 2">P482</strain>
    </source>
</reference>
<evidence type="ECO:0000313" key="2">
    <source>
        <dbReference type="Proteomes" id="UP000027121"/>
    </source>
</evidence>
<sequence length="154" mass="16963">MKPQHDPLEHLPGWSAGVLLASAGTDRWGQVRTLVKSAEGHFSVEGQEGSDTDRNRARRLSGQVVLEDRFRPPARLADGRIGYPLSGRGAAGEYWQFYRDQAKQLFPRLTDAVDVPRLLREKAEELASLRKSLSQWVQDDAAPQSSGAQRAGGA</sequence>
<dbReference type="RefSeq" id="WP_145997587.1">
    <property type="nucleotide sequence ID" value="NZ_CP071706.1"/>
</dbReference>
<accession>A0AAP0SJR5</accession>
<organism evidence="1 2">
    <name type="scientific">Pseudomonas donghuensis</name>
    <dbReference type="NCBI Taxonomy" id="1163398"/>
    <lineage>
        <taxon>Bacteria</taxon>
        <taxon>Pseudomonadati</taxon>
        <taxon>Pseudomonadota</taxon>
        <taxon>Gammaproteobacteria</taxon>
        <taxon>Pseudomonadales</taxon>
        <taxon>Pseudomonadaceae</taxon>
        <taxon>Pseudomonas</taxon>
    </lineage>
</organism>
<name>A0AAP0SJR5_9PSED</name>
<gene>
    <name evidence="1" type="ORF">BV82_0975</name>
</gene>
<dbReference type="EMBL" id="CP071706">
    <property type="protein sequence ID" value="KDO01108.1"/>
    <property type="molecule type" value="Genomic_DNA"/>
</dbReference>
<dbReference type="Proteomes" id="UP000027121">
    <property type="component" value="Chromosome"/>
</dbReference>